<reference evidence="18 19" key="1">
    <citation type="submission" date="2015-07" db="EMBL/GenBank/DDBJ databases">
        <title>Whole genome sequence of Thermanaerothrix daxensis DSM 23592.</title>
        <authorList>
            <person name="Hemp J."/>
            <person name="Ward L.M."/>
            <person name="Pace L.A."/>
            <person name="Fischer W.W."/>
        </authorList>
    </citation>
    <scope>NUCLEOTIDE SEQUENCE [LARGE SCALE GENOMIC DNA]</scope>
    <source>
        <strain evidence="18 19">GNS-1</strain>
    </source>
</reference>
<dbReference type="SUPFAM" id="SSF46785">
    <property type="entry name" value="Winged helix' DNA-binding domain"/>
    <property type="match status" value="1"/>
</dbReference>
<dbReference type="GO" id="GO:0007059">
    <property type="term" value="P:chromosome segregation"/>
    <property type="evidence" value="ECO:0007669"/>
    <property type="project" value="UniProtKB-KW"/>
</dbReference>
<dbReference type="InterPro" id="IPR036390">
    <property type="entry name" value="WH_DNA-bd_sf"/>
</dbReference>
<keyword evidence="5 16" id="KW-0812">Transmembrane</keyword>
<dbReference type="Gene3D" id="1.10.10.10">
    <property type="entry name" value="Winged helix-like DNA-binding domain superfamily/Winged helix DNA-binding domain"/>
    <property type="match status" value="1"/>
</dbReference>
<evidence type="ECO:0000256" key="2">
    <source>
        <dbReference type="ARBA" id="ARBA00006474"/>
    </source>
</evidence>
<dbReference type="InterPro" id="IPR025199">
    <property type="entry name" value="FtsK_4TM"/>
</dbReference>
<feature type="domain" description="FtsK" evidence="17">
    <location>
        <begin position="450"/>
        <end position="636"/>
    </location>
</feature>
<feature type="region of interest" description="Disordered" evidence="15">
    <location>
        <begin position="228"/>
        <end position="309"/>
    </location>
</feature>
<evidence type="ECO:0000256" key="14">
    <source>
        <dbReference type="PROSITE-ProRule" id="PRU00289"/>
    </source>
</evidence>
<dbReference type="GO" id="GO:0051301">
    <property type="term" value="P:cell division"/>
    <property type="evidence" value="ECO:0007669"/>
    <property type="project" value="UniProtKB-KW"/>
</dbReference>
<feature type="compositionally biased region" description="Low complexity" evidence="15">
    <location>
        <begin position="232"/>
        <end position="241"/>
    </location>
</feature>
<keyword evidence="3" id="KW-1003">Cell membrane</keyword>
<evidence type="ECO:0000313" key="18">
    <source>
        <dbReference type="EMBL" id="KPL82920.1"/>
    </source>
</evidence>
<evidence type="ECO:0000256" key="11">
    <source>
        <dbReference type="ARBA" id="ARBA00023136"/>
    </source>
</evidence>
<keyword evidence="10" id="KW-0238">DNA-binding</keyword>
<dbReference type="InterPro" id="IPR002543">
    <property type="entry name" value="FtsK_dom"/>
</dbReference>
<keyword evidence="19" id="KW-1185">Reference proteome</keyword>
<keyword evidence="4" id="KW-0132">Cell division</keyword>
<dbReference type="Gene3D" id="3.30.980.40">
    <property type="match status" value="1"/>
</dbReference>
<name>A0A0P6XUZ9_9CHLR</name>
<dbReference type="GO" id="GO:0005524">
    <property type="term" value="F:ATP binding"/>
    <property type="evidence" value="ECO:0007669"/>
    <property type="project" value="UniProtKB-UniRule"/>
</dbReference>
<dbReference type="PANTHER" id="PTHR22683">
    <property type="entry name" value="SPORULATION PROTEIN RELATED"/>
    <property type="match status" value="1"/>
</dbReference>
<dbReference type="PANTHER" id="PTHR22683:SF41">
    <property type="entry name" value="DNA TRANSLOCASE FTSK"/>
    <property type="match status" value="1"/>
</dbReference>
<dbReference type="SUPFAM" id="SSF52540">
    <property type="entry name" value="P-loop containing nucleoside triphosphate hydrolases"/>
    <property type="match status" value="1"/>
</dbReference>
<evidence type="ECO:0000256" key="8">
    <source>
        <dbReference type="ARBA" id="ARBA00022840"/>
    </source>
</evidence>
<feature type="transmembrane region" description="Helical" evidence="16">
    <location>
        <begin position="68"/>
        <end position="87"/>
    </location>
</feature>
<evidence type="ECO:0000256" key="7">
    <source>
        <dbReference type="ARBA" id="ARBA00022829"/>
    </source>
</evidence>
<evidence type="ECO:0000256" key="1">
    <source>
        <dbReference type="ARBA" id="ARBA00004651"/>
    </source>
</evidence>
<sequence>MTPQAKTRSPSSRKDRSSGRSSSSRGIPPTPRTTSRRRKSPSALPTAAPRLLSRLRDMWHRISPDRKLDALGVLLAVAGLALFLSLISAQNGLLSRLILTTLRKFLGWGSLAVPIAMVIVGIWLILRRLERLPLPSAPRLVGLGLLYWNALTGLHWLSGGTPALVGQGKGGGWLGERTLWLMIQAFGPMGAGVVLLAWLCFSLMLLTDTSLTVLIQQLNKAWQAAVTRRTRQSSSRQSTSSPHAPATEEPLPAEFQPLPAVPLRSPVSAKPRRSRSPSTPEASSAPAGPPESPETAPSPASSPPSPWVLPALDQILDLPTPAATQDNLDHERAKIIEDTLASFGAPGHVVDISHGPTVTRFGVEPDFIETRNGRTRVRVSRIVSLADDLALALAAPRIRIQAPVPGKHYVGIEVPNVEISRVALREVIESEAFKRLRSPLRFALGKDVAGRPVAADLAAMPHLLIAGTTGSGKSVCVNAILTCLLLHNTPAELRLVLVDPKRVELTGYNGIPHLLTPVVVDTERVIGALQWLQREMDARYHKFAQVGVRNLQEYNARHQPPLPYLVAVIDELADLMMLAPDETERSITRLAQLARATGIHLILATQRPSVDVVTGLIKANFPARIAFAVASSIDSRVILDQPGAERLLGRGDMLFQAPDAAAPVRLQGTFVSDIEIQRLVDYWRTAAAQQTSLPSPSASGETQVDLFPPHVPLKQGELWNLEEGDPLLQEAIDLVRREGRASVTMLQRRLRIGYTRAARLIDAMEEKGIISPALPNSPIREVLDYGPTAPPPEDD</sequence>
<feature type="compositionally biased region" description="Low complexity" evidence="15">
    <location>
        <begin position="276"/>
        <end position="286"/>
    </location>
</feature>
<dbReference type="STRING" id="869279.SE15_10090"/>
<evidence type="ECO:0000256" key="16">
    <source>
        <dbReference type="SAM" id="Phobius"/>
    </source>
</evidence>
<comment type="subcellular location">
    <subcellularLocation>
        <location evidence="1">Cell membrane</location>
        <topology evidence="1">Multi-pass membrane protein</topology>
    </subcellularLocation>
</comment>
<evidence type="ECO:0000256" key="10">
    <source>
        <dbReference type="ARBA" id="ARBA00023125"/>
    </source>
</evidence>
<evidence type="ECO:0000256" key="4">
    <source>
        <dbReference type="ARBA" id="ARBA00022618"/>
    </source>
</evidence>
<gene>
    <name evidence="18" type="ORF">SE15_10090</name>
</gene>
<comment type="similarity">
    <text evidence="2">Belongs to the FtsK/SpoIIIE/SftA family.</text>
</comment>
<evidence type="ECO:0000256" key="6">
    <source>
        <dbReference type="ARBA" id="ARBA00022741"/>
    </source>
</evidence>
<evidence type="ECO:0000256" key="12">
    <source>
        <dbReference type="ARBA" id="ARBA00023306"/>
    </source>
</evidence>
<dbReference type="GO" id="GO:0003677">
    <property type="term" value="F:DNA binding"/>
    <property type="evidence" value="ECO:0007669"/>
    <property type="project" value="UniProtKB-KW"/>
</dbReference>
<dbReference type="Pfam" id="PF01580">
    <property type="entry name" value="FtsK_SpoIIIE"/>
    <property type="match status" value="1"/>
</dbReference>
<feature type="transmembrane region" description="Helical" evidence="16">
    <location>
        <begin position="107"/>
        <end position="126"/>
    </location>
</feature>
<dbReference type="PATRIC" id="fig|869279.4.peg.1629"/>
<organism evidence="18 19">
    <name type="scientific">Thermanaerothrix daxensis</name>
    <dbReference type="NCBI Taxonomy" id="869279"/>
    <lineage>
        <taxon>Bacteria</taxon>
        <taxon>Bacillati</taxon>
        <taxon>Chloroflexota</taxon>
        <taxon>Anaerolineae</taxon>
        <taxon>Anaerolineales</taxon>
        <taxon>Anaerolineaceae</taxon>
        <taxon>Thermanaerothrix</taxon>
    </lineage>
</organism>
<evidence type="ECO:0000256" key="3">
    <source>
        <dbReference type="ARBA" id="ARBA00022475"/>
    </source>
</evidence>
<dbReference type="GO" id="GO:0005886">
    <property type="term" value="C:plasma membrane"/>
    <property type="evidence" value="ECO:0007669"/>
    <property type="project" value="UniProtKB-SubCell"/>
</dbReference>
<feature type="binding site" evidence="14">
    <location>
        <begin position="467"/>
        <end position="474"/>
    </location>
    <ligand>
        <name>ATP</name>
        <dbReference type="ChEBI" id="CHEBI:30616"/>
    </ligand>
</feature>
<dbReference type="SMART" id="SM00843">
    <property type="entry name" value="Ftsk_gamma"/>
    <property type="match status" value="1"/>
</dbReference>
<feature type="region of interest" description="Disordered" evidence="15">
    <location>
        <begin position="1"/>
        <end position="45"/>
    </location>
</feature>
<dbReference type="InterPro" id="IPR036388">
    <property type="entry name" value="WH-like_DNA-bd_sf"/>
</dbReference>
<comment type="caution">
    <text evidence="18">The sequence shown here is derived from an EMBL/GenBank/DDBJ whole genome shotgun (WGS) entry which is preliminary data.</text>
</comment>
<evidence type="ECO:0000256" key="9">
    <source>
        <dbReference type="ARBA" id="ARBA00022989"/>
    </source>
</evidence>
<accession>A0A0P6XUZ9</accession>
<dbReference type="CDD" id="cd01127">
    <property type="entry name" value="TrwB_TraG_TraD_VirD4"/>
    <property type="match status" value="1"/>
</dbReference>
<dbReference type="InterPro" id="IPR050206">
    <property type="entry name" value="FtsK/SpoIIIE/SftA"/>
</dbReference>
<evidence type="ECO:0000313" key="19">
    <source>
        <dbReference type="Proteomes" id="UP000050544"/>
    </source>
</evidence>
<comment type="function">
    <text evidence="13">Essential cell division protein that coordinates cell division and chromosome segregation. The N-terminus is involved in assembly of the cell-division machinery. The C-terminus functions as a DNA motor that moves dsDNA in an ATP-dependent manner towards the dif recombination site, which is located within the replication terminus region. Required for activation of the Xer recombinase, allowing activation of chromosome unlinking by recombination.</text>
</comment>
<evidence type="ECO:0000256" key="5">
    <source>
        <dbReference type="ARBA" id="ARBA00022692"/>
    </source>
</evidence>
<proteinExistence type="inferred from homology"/>
<dbReference type="InterPro" id="IPR027417">
    <property type="entry name" value="P-loop_NTPase"/>
</dbReference>
<feature type="transmembrane region" description="Helical" evidence="16">
    <location>
        <begin position="178"/>
        <end position="206"/>
    </location>
</feature>
<evidence type="ECO:0000259" key="17">
    <source>
        <dbReference type="PROSITE" id="PS50901"/>
    </source>
</evidence>
<dbReference type="InterPro" id="IPR041027">
    <property type="entry name" value="FtsK_alpha"/>
</dbReference>
<dbReference type="EMBL" id="LGKO01000005">
    <property type="protein sequence ID" value="KPL82920.1"/>
    <property type="molecule type" value="Genomic_DNA"/>
</dbReference>
<keyword evidence="6 14" id="KW-0547">Nucleotide-binding</keyword>
<keyword evidence="7" id="KW-0159">Chromosome partition</keyword>
<dbReference type="PROSITE" id="PS50901">
    <property type="entry name" value="FTSK"/>
    <property type="match status" value="1"/>
</dbReference>
<keyword evidence="11 16" id="KW-0472">Membrane</keyword>
<protein>
    <recommendedName>
        <fullName evidence="17">FtsK domain-containing protein</fullName>
    </recommendedName>
</protein>
<keyword evidence="9 16" id="KW-1133">Transmembrane helix</keyword>
<dbReference type="Pfam" id="PF13491">
    <property type="entry name" value="FtsK_4TM"/>
    <property type="match status" value="1"/>
</dbReference>
<keyword evidence="12" id="KW-0131">Cell cycle</keyword>
<dbReference type="Pfam" id="PF09397">
    <property type="entry name" value="FtsK_gamma"/>
    <property type="match status" value="1"/>
</dbReference>
<evidence type="ECO:0000256" key="15">
    <source>
        <dbReference type="SAM" id="MobiDB-lite"/>
    </source>
</evidence>
<dbReference type="AlphaFoldDB" id="A0A0P6XUZ9"/>
<dbReference type="Gene3D" id="3.40.50.300">
    <property type="entry name" value="P-loop containing nucleotide triphosphate hydrolases"/>
    <property type="match status" value="1"/>
</dbReference>
<evidence type="ECO:0000256" key="13">
    <source>
        <dbReference type="ARBA" id="ARBA00024986"/>
    </source>
</evidence>
<keyword evidence="8 14" id="KW-0067">ATP-binding</keyword>
<dbReference type="Proteomes" id="UP000050544">
    <property type="component" value="Unassembled WGS sequence"/>
</dbReference>
<dbReference type="InterPro" id="IPR018541">
    <property type="entry name" value="Ftsk_gamma"/>
</dbReference>
<dbReference type="Pfam" id="PF17854">
    <property type="entry name" value="FtsK_alpha"/>
    <property type="match status" value="1"/>
</dbReference>